<comment type="caution">
    <text evidence="12">The sequence shown here is derived from an EMBL/GenBank/DDBJ whole genome shotgun (WGS) entry which is preliminary data.</text>
</comment>
<keyword evidence="3" id="KW-0813">Transport</keyword>
<evidence type="ECO:0000256" key="1">
    <source>
        <dbReference type="ARBA" id="ARBA00004383"/>
    </source>
</evidence>
<keyword evidence="13" id="KW-1185">Reference proteome</keyword>
<dbReference type="Proteomes" id="UP000187408">
    <property type="component" value="Unassembled WGS sequence"/>
</dbReference>
<dbReference type="InterPro" id="IPR006260">
    <property type="entry name" value="TonB/TolA_C"/>
</dbReference>
<reference evidence="12 13" key="1">
    <citation type="submission" date="2016-10" db="EMBL/GenBank/DDBJ databases">
        <title>Genome sequence of a sulfur-reducing bacterium Desulfurobacterium indicum K6013.</title>
        <authorList>
            <person name="Cao J."/>
            <person name="Shao Z."/>
            <person name="Alain K."/>
            <person name="Jebbar M."/>
        </authorList>
    </citation>
    <scope>NUCLEOTIDE SEQUENCE [LARGE SCALE GENOMIC DNA]</scope>
    <source>
        <strain evidence="12 13">K6013</strain>
    </source>
</reference>
<evidence type="ECO:0000256" key="10">
    <source>
        <dbReference type="SAM" id="MobiDB-lite"/>
    </source>
</evidence>
<evidence type="ECO:0000256" key="2">
    <source>
        <dbReference type="ARBA" id="ARBA00006555"/>
    </source>
</evidence>
<dbReference type="GO" id="GO:0031992">
    <property type="term" value="F:energy transducer activity"/>
    <property type="evidence" value="ECO:0007669"/>
    <property type="project" value="TreeGrafter"/>
</dbReference>
<keyword evidence="4" id="KW-1003">Cell membrane</keyword>
<dbReference type="Pfam" id="PF03544">
    <property type="entry name" value="TonB_C"/>
    <property type="match status" value="1"/>
</dbReference>
<evidence type="ECO:0000256" key="3">
    <source>
        <dbReference type="ARBA" id="ARBA00022448"/>
    </source>
</evidence>
<feature type="region of interest" description="Disordered" evidence="10">
    <location>
        <begin position="81"/>
        <end position="149"/>
    </location>
</feature>
<sequence length="260" mass="29487">MSTYSPSRNKILIVTITLSLILHLVILKIISANSYSTGKRFSLSGDNGKIKVSLKTYTTNTKNKRKKAEKNHETERAVITKPEIKTIKNHRGKKVQNKKNTIKNKKNNNQGKHKSIKRNKKSPGNRDILKKKNQKTQITKPETANKTSKNTGGSLFSFLDWKQTYINSVISQLEKKKEYPIVAREMGIQGTVKLILTVDRNGNLIKVTIAESSGFPILDKNAVETAKKAKFLPFPPEVKKDKIEIPVYVIYKLTEIKENI</sequence>
<dbReference type="SUPFAM" id="SSF74653">
    <property type="entry name" value="TolA/TonB C-terminal domain"/>
    <property type="match status" value="1"/>
</dbReference>
<evidence type="ECO:0000256" key="8">
    <source>
        <dbReference type="ARBA" id="ARBA00022989"/>
    </source>
</evidence>
<dbReference type="EMBL" id="MOEN01000020">
    <property type="protein sequence ID" value="OMH40330.1"/>
    <property type="molecule type" value="Genomic_DNA"/>
</dbReference>
<accession>A0A1R1MKU8</accession>
<name>A0A1R1MKU8_9BACT</name>
<evidence type="ECO:0000259" key="11">
    <source>
        <dbReference type="PROSITE" id="PS52015"/>
    </source>
</evidence>
<dbReference type="Gene3D" id="3.30.1150.10">
    <property type="match status" value="1"/>
</dbReference>
<dbReference type="InterPro" id="IPR051045">
    <property type="entry name" value="TonB-dependent_transducer"/>
</dbReference>
<feature type="compositionally biased region" description="Basic residues" evidence="10">
    <location>
        <begin position="87"/>
        <end position="134"/>
    </location>
</feature>
<dbReference type="AlphaFoldDB" id="A0A1R1MKU8"/>
<comment type="subcellular location">
    <subcellularLocation>
        <location evidence="1">Cell inner membrane</location>
        <topology evidence="1">Single-pass membrane protein</topology>
        <orientation evidence="1">Periplasmic side</orientation>
    </subcellularLocation>
</comment>
<evidence type="ECO:0000256" key="5">
    <source>
        <dbReference type="ARBA" id="ARBA00022519"/>
    </source>
</evidence>
<dbReference type="OrthoDB" id="15612at2"/>
<dbReference type="InterPro" id="IPR037682">
    <property type="entry name" value="TonB_C"/>
</dbReference>
<evidence type="ECO:0000313" key="12">
    <source>
        <dbReference type="EMBL" id="OMH40330.1"/>
    </source>
</evidence>
<proteinExistence type="inferred from homology"/>
<gene>
    <name evidence="12" type="ORF">BLW93_05845</name>
</gene>
<dbReference type="PROSITE" id="PS52015">
    <property type="entry name" value="TONB_CTD"/>
    <property type="match status" value="1"/>
</dbReference>
<dbReference type="GO" id="GO:0015031">
    <property type="term" value="P:protein transport"/>
    <property type="evidence" value="ECO:0007669"/>
    <property type="project" value="UniProtKB-KW"/>
</dbReference>
<dbReference type="GO" id="GO:0055085">
    <property type="term" value="P:transmembrane transport"/>
    <property type="evidence" value="ECO:0007669"/>
    <property type="project" value="InterPro"/>
</dbReference>
<feature type="compositionally biased region" description="Polar residues" evidence="10">
    <location>
        <begin position="135"/>
        <end position="149"/>
    </location>
</feature>
<keyword evidence="8" id="KW-1133">Transmembrane helix</keyword>
<organism evidence="12 13">
    <name type="scientific">Desulfurobacterium indicum</name>
    <dbReference type="NCBI Taxonomy" id="1914305"/>
    <lineage>
        <taxon>Bacteria</taxon>
        <taxon>Pseudomonadati</taxon>
        <taxon>Aquificota</taxon>
        <taxon>Aquificia</taxon>
        <taxon>Desulfurobacteriales</taxon>
        <taxon>Desulfurobacteriaceae</taxon>
        <taxon>Desulfurobacterium</taxon>
    </lineage>
</organism>
<dbReference type="GO" id="GO:0098797">
    <property type="term" value="C:plasma membrane protein complex"/>
    <property type="evidence" value="ECO:0007669"/>
    <property type="project" value="TreeGrafter"/>
</dbReference>
<dbReference type="RefSeq" id="WP_076713170.1">
    <property type="nucleotide sequence ID" value="NZ_MOEN01000020.1"/>
</dbReference>
<evidence type="ECO:0000313" key="13">
    <source>
        <dbReference type="Proteomes" id="UP000187408"/>
    </source>
</evidence>
<keyword evidence="7" id="KW-0653">Protein transport</keyword>
<feature type="domain" description="TonB C-terminal" evidence="11">
    <location>
        <begin position="164"/>
        <end position="260"/>
    </location>
</feature>
<protein>
    <recommendedName>
        <fullName evidence="11">TonB C-terminal domain-containing protein</fullName>
    </recommendedName>
</protein>
<keyword evidence="5" id="KW-0997">Cell inner membrane</keyword>
<dbReference type="PANTHER" id="PTHR33446">
    <property type="entry name" value="PROTEIN TONB-RELATED"/>
    <property type="match status" value="1"/>
</dbReference>
<dbReference type="STRING" id="1914305.BLW93_05845"/>
<keyword evidence="9" id="KW-0472">Membrane</keyword>
<evidence type="ECO:0000256" key="6">
    <source>
        <dbReference type="ARBA" id="ARBA00022692"/>
    </source>
</evidence>
<keyword evidence="6" id="KW-0812">Transmembrane</keyword>
<dbReference type="PANTHER" id="PTHR33446:SF2">
    <property type="entry name" value="PROTEIN TONB"/>
    <property type="match status" value="1"/>
</dbReference>
<evidence type="ECO:0000256" key="9">
    <source>
        <dbReference type="ARBA" id="ARBA00023136"/>
    </source>
</evidence>
<evidence type="ECO:0000256" key="4">
    <source>
        <dbReference type="ARBA" id="ARBA00022475"/>
    </source>
</evidence>
<evidence type="ECO:0000256" key="7">
    <source>
        <dbReference type="ARBA" id="ARBA00022927"/>
    </source>
</evidence>
<comment type="similarity">
    <text evidence="2">Belongs to the TonB family.</text>
</comment>
<dbReference type="NCBIfam" id="TIGR01352">
    <property type="entry name" value="tonB_Cterm"/>
    <property type="match status" value="1"/>
</dbReference>